<dbReference type="EC" id="2.7.10.2" evidence="2"/>
<gene>
    <name evidence="10" type="ORF">SAMN05216238_10396</name>
</gene>
<accession>A0A1I1U990</accession>
<keyword evidence="7" id="KW-0829">Tyrosine-protein kinase</keyword>
<proteinExistence type="inferred from homology"/>
<dbReference type="InterPro" id="IPR050445">
    <property type="entry name" value="Bact_polysacc_biosynth/exp"/>
</dbReference>
<dbReference type="InterPro" id="IPR025669">
    <property type="entry name" value="AAA_dom"/>
</dbReference>
<dbReference type="EMBL" id="FOMR01000003">
    <property type="protein sequence ID" value="SFD67412.1"/>
    <property type="molecule type" value="Genomic_DNA"/>
</dbReference>
<dbReference type="SUPFAM" id="SSF52540">
    <property type="entry name" value="P-loop containing nucleoside triphosphate hydrolases"/>
    <property type="match status" value="1"/>
</dbReference>
<sequence>MILNKRMKAVKRKKQNLVTHSNPESIISDQFRTIRANIKFTTGESDNLILLFTSPGKNEGKSTAITNLAVSLSQQKEKVLLIDANLRKPAIHHIFKKSESPGLTDILKGDKKFSEAVCSSGVGQLDILTSGSITTNPAEVLGNGLMTALLDKAGKVYDKVLIDSPPILHSTETRVLANQCSGVVLVLRRGKTQIEQAADARRVLELSQADLTGIIMNEK</sequence>
<dbReference type="AlphaFoldDB" id="A0A1I1U990"/>
<evidence type="ECO:0000256" key="3">
    <source>
        <dbReference type="ARBA" id="ARBA00022679"/>
    </source>
</evidence>
<keyword evidence="11" id="KW-1185">Reference proteome</keyword>
<dbReference type="PANTHER" id="PTHR32309">
    <property type="entry name" value="TYROSINE-PROTEIN KINASE"/>
    <property type="match status" value="1"/>
</dbReference>
<keyword evidence="3" id="KW-0808">Transferase</keyword>
<dbReference type="InterPro" id="IPR027417">
    <property type="entry name" value="P-loop_NTPase"/>
</dbReference>
<evidence type="ECO:0000256" key="8">
    <source>
        <dbReference type="ARBA" id="ARBA00051245"/>
    </source>
</evidence>
<keyword evidence="4" id="KW-0547">Nucleotide-binding</keyword>
<evidence type="ECO:0000313" key="10">
    <source>
        <dbReference type="EMBL" id="SFD67412.1"/>
    </source>
</evidence>
<dbReference type="InterPro" id="IPR005702">
    <property type="entry name" value="Wzc-like_C"/>
</dbReference>
<dbReference type="NCBIfam" id="TIGR01007">
    <property type="entry name" value="eps_fam"/>
    <property type="match status" value="1"/>
</dbReference>
<evidence type="ECO:0000313" key="11">
    <source>
        <dbReference type="Proteomes" id="UP000199474"/>
    </source>
</evidence>
<dbReference type="CDD" id="cd05387">
    <property type="entry name" value="BY-kinase"/>
    <property type="match status" value="1"/>
</dbReference>
<dbReference type="Proteomes" id="UP000199474">
    <property type="component" value="Unassembled WGS sequence"/>
</dbReference>
<evidence type="ECO:0000256" key="6">
    <source>
        <dbReference type="ARBA" id="ARBA00022840"/>
    </source>
</evidence>
<dbReference type="Gene3D" id="3.40.50.300">
    <property type="entry name" value="P-loop containing nucleotide triphosphate hydrolases"/>
    <property type="match status" value="1"/>
</dbReference>
<dbReference type="GO" id="GO:0005524">
    <property type="term" value="F:ATP binding"/>
    <property type="evidence" value="ECO:0007669"/>
    <property type="project" value="UniProtKB-KW"/>
</dbReference>
<keyword evidence="5" id="KW-0418">Kinase</keyword>
<dbReference type="OrthoDB" id="9794577at2"/>
<organism evidence="10 11">
    <name type="scientific">Lentibacillus persicus</name>
    <dbReference type="NCBI Taxonomy" id="640948"/>
    <lineage>
        <taxon>Bacteria</taxon>
        <taxon>Bacillati</taxon>
        <taxon>Bacillota</taxon>
        <taxon>Bacilli</taxon>
        <taxon>Bacillales</taxon>
        <taxon>Bacillaceae</taxon>
        <taxon>Lentibacillus</taxon>
    </lineage>
</organism>
<evidence type="ECO:0000259" key="9">
    <source>
        <dbReference type="Pfam" id="PF13614"/>
    </source>
</evidence>
<comment type="catalytic activity">
    <reaction evidence="8">
        <text>L-tyrosyl-[protein] + ATP = O-phospho-L-tyrosyl-[protein] + ADP + H(+)</text>
        <dbReference type="Rhea" id="RHEA:10596"/>
        <dbReference type="Rhea" id="RHEA-COMP:10136"/>
        <dbReference type="Rhea" id="RHEA-COMP:20101"/>
        <dbReference type="ChEBI" id="CHEBI:15378"/>
        <dbReference type="ChEBI" id="CHEBI:30616"/>
        <dbReference type="ChEBI" id="CHEBI:46858"/>
        <dbReference type="ChEBI" id="CHEBI:61978"/>
        <dbReference type="ChEBI" id="CHEBI:456216"/>
        <dbReference type="EC" id="2.7.10.2"/>
    </reaction>
</comment>
<dbReference type="Pfam" id="PF13614">
    <property type="entry name" value="AAA_31"/>
    <property type="match status" value="1"/>
</dbReference>
<feature type="domain" description="AAA" evidence="9">
    <location>
        <begin position="60"/>
        <end position="177"/>
    </location>
</feature>
<evidence type="ECO:0000256" key="4">
    <source>
        <dbReference type="ARBA" id="ARBA00022741"/>
    </source>
</evidence>
<evidence type="ECO:0000256" key="5">
    <source>
        <dbReference type="ARBA" id="ARBA00022777"/>
    </source>
</evidence>
<dbReference type="GO" id="GO:0005886">
    <property type="term" value="C:plasma membrane"/>
    <property type="evidence" value="ECO:0007669"/>
    <property type="project" value="TreeGrafter"/>
</dbReference>
<dbReference type="STRING" id="640948.SAMN05216238_10396"/>
<dbReference type="GO" id="GO:0004715">
    <property type="term" value="F:non-membrane spanning protein tyrosine kinase activity"/>
    <property type="evidence" value="ECO:0007669"/>
    <property type="project" value="UniProtKB-EC"/>
</dbReference>
<dbReference type="PANTHER" id="PTHR32309:SF13">
    <property type="entry name" value="FERRIC ENTEROBACTIN TRANSPORT PROTEIN FEPE"/>
    <property type="match status" value="1"/>
</dbReference>
<comment type="similarity">
    <text evidence="1">Belongs to the CpsD/CapB family.</text>
</comment>
<reference evidence="11" key="1">
    <citation type="submission" date="2016-10" db="EMBL/GenBank/DDBJ databases">
        <authorList>
            <person name="Varghese N."/>
            <person name="Submissions S."/>
        </authorList>
    </citation>
    <scope>NUCLEOTIDE SEQUENCE [LARGE SCALE GENOMIC DNA]</scope>
    <source>
        <strain evidence="11">DSM 22530</strain>
    </source>
</reference>
<keyword evidence="6" id="KW-0067">ATP-binding</keyword>
<protein>
    <recommendedName>
        <fullName evidence="2">non-specific protein-tyrosine kinase</fullName>
        <ecNumber evidence="2">2.7.10.2</ecNumber>
    </recommendedName>
</protein>
<name>A0A1I1U990_9BACI</name>
<evidence type="ECO:0000256" key="7">
    <source>
        <dbReference type="ARBA" id="ARBA00023137"/>
    </source>
</evidence>
<evidence type="ECO:0000256" key="1">
    <source>
        <dbReference type="ARBA" id="ARBA00007316"/>
    </source>
</evidence>
<evidence type="ECO:0000256" key="2">
    <source>
        <dbReference type="ARBA" id="ARBA00011903"/>
    </source>
</evidence>